<dbReference type="VEuPathDB" id="VectorBase:HLOH_047841"/>
<dbReference type="EMBL" id="JABSTR010000988">
    <property type="protein sequence ID" value="KAH9383159.1"/>
    <property type="molecule type" value="Genomic_DNA"/>
</dbReference>
<reference evidence="1 2" key="1">
    <citation type="journal article" date="2020" name="Cell">
        <title>Large-Scale Comparative Analyses of Tick Genomes Elucidate Their Genetic Diversity and Vector Capacities.</title>
        <authorList>
            <consortium name="Tick Genome and Microbiome Consortium (TIGMIC)"/>
            <person name="Jia N."/>
            <person name="Wang J."/>
            <person name="Shi W."/>
            <person name="Du L."/>
            <person name="Sun Y."/>
            <person name="Zhan W."/>
            <person name="Jiang J.F."/>
            <person name="Wang Q."/>
            <person name="Zhang B."/>
            <person name="Ji P."/>
            <person name="Bell-Sakyi L."/>
            <person name="Cui X.M."/>
            <person name="Yuan T.T."/>
            <person name="Jiang B.G."/>
            <person name="Yang W.F."/>
            <person name="Lam T.T."/>
            <person name="Chang Q.C."/>
            <person name="Ding S.J."/>
            <person name="Wang X.J."/>
            <person name="Zhu J.G."/>
            <person name="Ruan X.D."/>
            <person name="Zhao L."/>
            <person name="Wei J.T."/>
            <person name="Ye R.Z."/>
            <person name="Que T.C."/>
            <person name="Du C.H."/>
            <person name="Zhou Y.H."/>
            <person name="Cheng J.X."/>
            <person name="Dai P.F."/>
            <person name="Guo W.B."/>
            <person name="Han X.H."/>
            <person name="Huang E.J."/>
            <person name="Li L.F."/>
            <person name="Wei W."/>
            <person name="Gao Y.C."/>
            <person name="Liu J.Z."/>
            <person name="Shao H.Z."/>
            <person name="Wang X."/>
            <person name="Wang C.C."/>
            <person name="Yang T.C."/>
            <person name="Huo Q.B."/>
            <person name="Li W."/>
            <person name="Chen H.Y."/>
            <person name="Chen S.E."/>
            <person name="Zhou L.G."/>
            <person name="Ni X.B."/>
            <person name="Tian J.H."/>
            <person name="Sheng Y."/>
            <person name="Liu T."/>
            <person name="Pan Y.S."/>
            <person name="Xia L.Y."/>
            <person name="Li J."/>
            <person name="Zhao F."/>
            <person name="Cao W.C."/>
        </authorList>
    </citation>
    <scope>NUCLEOTIDE SEQUENCE [LARGE SCALE GENOMIC DNA]</scope>
    <source>
        <strain evidence="1">HaeL-2018</strain>
    </source>
</reference>
<sequence>MALPARHGRKGGGSGEDRFAARSGNGDLCLCLAILFPAVSVPIISFCLRRWPPDFLLFLPEWRKSRVQARLQLPAASATLPLPPTRYPCRVRPLLSAPSFFLTFSSPRGDQLGMNGDLLAGK</sequence>
<keyword evidence="2" id="KW-1185">Reference proteome</keyword>
<dbReference type="AlphaFoldDB" id="A0A9J6GXE6"/>
<proteinExistence type="predicted"/>
<comment type="caution">
    <text evidence="1">The sequence shown here is derived from an EMBL/GenBank/DDBJ whole genome shotgun (WGS) entry which is preliminary data.</text>
</comment>
<protein>
    <submittedName>
        <fullName evidence="1">Uncharacterized protein</fullName>
    </submittedName>
</protein>
<evidence type="ECO:0000313" key="1">
    <source>
        <dbReference type="EMBL" id="KAH9383159.1"/>
    </source>
</evidence>
<evidence type="ECO:0000313" key="2">
    <source>
        <dbReference type="Proteomes" id="UP000821853"/>
    </source>
</evidence>
<organism evidence="1 2">
    <name type="scientific">Haemaphysalis longicornis</name>
    <name type="common">Bush tick</name>
    <dbReference type="NCBI Taxonomy" id="44386"/>
    <lineage>
        <taxon>Eukaryota</taxon>
        <taxon>Metazoa</taxon>
        <taxon>Ecdysozoa</taxon>
        <taxon>Arthropoda</taxon>
        <taxon>Chelicerata</taxon>
        <taxon>Arachnida</taxon>
        <taxon>Acari</taxon>
        <taxon>Parasitiformes</taxon>
        <taxon>Ixodida</taxon>
        <taxon>Ixodoidea</taxon>
        <taxon>Ixodidae</taxon>
        <taxon>Haemaphysalinae</taxon>
        <taxon>Haemaphysalis</taxon>
    </lineage>
</organism>
<accession>A0A9J6GXE6</accession>
<gene>
    <name evidence="1" type="ORF">HPB48_023985</name>
</gene>
<name>A0A9J6GXE6_HAELO</name>
<dbReference type="Proteomes" id="UP000821853">
    <property type="component" value="Unassembled WGS sequence"/>
</dbReference>